<dbReference type="SUPFAM" id="SSF56219">
    <property type="entry name" value="DNase I-like"/>
    <property type="match status" value="1"/>
</dbReference>
<protein>
    <submittedName>
        <fullName evidence="3">Endonuclease/exonuclease/phosphatase (EEP) superfamily protein YafD</fullName>
    </submittedName>
</protein>
<organism evidence="3 4">
    <name type="scientific">Glutamicibacter protophormiae</name>
    <name type="common">Brevibacterium protophormiae</name>
    <dbReference type="NCBI Taxonomy" id="37930"/>
    <lineage>
        <taxon>Bacteria</taxon>
        <taxon>Bacillati</taxon>
        <taxon>Actinomycetota</taxon>
        <taxon>Actinomycetes</taxon>
        <taxon>Micrococcales</taxon>
        <taxon>Micrococcaceae</taxon>
        <taxon>Glutamicibacter</taxon>
    </lineage>
</organism>
<dbReference type="Proteomes" id="UP001195422">
    <property type="component" value="Unassembled WGS sequence"/>
</dbReference>
<evidence type="ECO:0000256" key="1">
    <source>
        <dbReference type="SAM" id="Phobius"/>
    </source>
</evidence>
<dbReference type="EMBL" id="JAGIOJ010000001">
    <property type="protein sequence ID" value="MBP2400363.1"/>
    <property type="molecule type" value="Genomic_DNA"/>
</dbReference>
<gene>
    <name evidence="3" type="ORF">JOF39_003444</name>
</gene>
<dbReference type="Gene3D" id="3.60.10.10">
    <property type="entry name" value="Endonuclease/exonuclease/phosphatase"/>
    <property type="match status" value="1"/>
</dbReference>
<keyword evidence="3" id="KW-0255">Endonuclease</keyword>
<keyword evidence="4" id="KW-1185">Reference proteome</keyword>
<sequence>MERTRTTTKHRWAWSLVLTASILVAVLVWLPWLGGGWIPKLQAFGLWLLVLPLALGLIALFQRRWAVAAVLFTCLLAGSAASINPQVPPASTDAGGATLTVMSFNALKAGADPDALAEAIRQADPDVLVLVETSEPLHAALARRGAIAALKFRSAQAPAGGERDTVIFSRYPLTERSEELASAATGWHSLPVAELQLPQGPITVAGIHIFPPLHDATRWNQGLEALAQWSQQEHGTPVILAGDFNAVRAHPQYRRATTGFTESSGLWPNTSWPALGKVPAVIEIDHILVKDAAAQRFETSAIKGSDHLGVVSELMINP</sequence>
<name>A0ABS4XXD3_GLUPR</name>
<dbReference type="InterPro" id="IPR005135">
    <property type="entry name" value="Endo/exonuclease/phosphatase"/>
</dbReference>
<feature type="transmembrane region" description="Helical" evidence="1">
    <location>
        <begin position="44"/>
        <end position="61"/>
    </location>
</feature>
<dbReference type="Pfam" id="PF03372">
    <property type="entry name" value="Exo_endo_phos"/>
    <property type="match status" value="1"/>
</dbReference>
<comment type="caution">
    <text evidence="3">The sequence shown here is derived from an EMBL/GenBank/DDBJ whole genome shotgun (WGS) entry which is preliminary data.</text>
</comment>
<dbReference type="RefSeq" id="WP_188948916.1">
    <property type="nucleotide sequence ID" value="NZ_BMPH01000010.1"/>
</dbReference>
<evidence type="ECO:0000313" key="3">
    <source>
        <dbReference type="EMBL" id="MBP2400363.1"/>
    </source>
</evidence>
<keyword evidence="1" id="KW-0472">Membrane</keyword>
<dbReference type="GO" id="GO:0004519">
    <property type="term" value="F:endonuclease activity"/>
    <property type="evidence" value="ECO:0007669"/>
    <property type="project" value="UniProtKB-KW"/>
</dbReference>
<keyword evidence="1" id="KW-1133">Transmembrane helix</keyword>
<keyword evidence="3" id="KW-0378">Hydrolase</keyword>
<reference evidence="3 4" key="1">
    <citation type="submission" date="2021-03" db="EMBL/GenBank/DDBJ databases">
        <title>Sequencing the genomes of 1000 actinobacteria strains.</title>
        <authorList>
            <person name="Klenk H.-P."/>
        </authorList>
    </citation>
    <scope>NUCLEOTIDE SEQUENCE [LARGE SCALE GENOMIC DNA]</scope>
    <source>
        <strain evidence="3 4">DSM 20168</strain>
    </source>
</reference>
<feature type="domain" description="Endonuclease/exonuclease/phosphatase" evidence="2">
    <location>
        <begin position="102"/>
        <end position="307"/>
    </location>
</feature>
<evidence type="ECO:0000313" key="4">
    <source>
        <dbReference type="Proteomes" id="UP001195422"/>
    </source>
</evidence>
<proteinExistence type="predicted"/>
<accession>A0ABS4XXD3</accession>
<keyword evidence="1" id="KW-0812">Transmembrane</keyword>
<feature type="transmembrane region" description="Helical" evidence="1">
    <location>
        <begin position="12"/>
        <end position="32"/>
    </location>
</feature>
<keyword evidence="3" id="KW-0540">Nuclease</keyword>
<feature type="transmembrane region" description="Helical" evidence="1">
    <location>
        <begin position="66"/>
        <end position="83"/>
    </location>
</feature>
<dbReference type="InterPro" id="IPR036691">
    <property type="entry name" value="Endo/exonu/phosph_ase_sf"/>
</dbReference>
<evidence type="ECO:0000259" key="2">
    <source>
        <dbReference type="Pfam" id="PF03372"/>
    </source>
</evidence>